<dbReference type="PRINTS" id="PR01179">
    <property type="entry name" value="ODADCRBXLASE"/>
</dbReference>
<dbReference type="EC" id="4.1.1.20" evidence="6"/>
<keyword evidence="6" id="KW-0456">Lyase</keyword>
<dbReference type="InterPro" id="IPR022644">
    <property type="entry name" value="De-COase2_N"/>
</dbReference>
<reference evidence="6 7" key="1">
    <citation type="submission" date="2018-06" db="EMBL/GenBank/DDBJ databases">
        <authorList>
            <consortium name="Pathogen Informatics"/>
            <person name="Doyle S."/>
        </authorList>
    </citation>
    <scope>NUCLEOTIDE SEQUENCE [LARGE SCALE GENOMIC DNA]</scope>
    <source>
        <strain evidence="6 7">NCTC1934</strain>
    </source>
</reference>
<organism evidence="6 7">
    <name type="scientific">Nocardia otitidiscaviarum</name>
    <dbReference type="NCBI Taxonomy" id="1823"/>
    <lineage>
        <taxon>Bacteria</taxon>
        <taxon>Bacillati</taxon>
        <taxon>Actinomycetota</taxon>
        <taxon>Actinomycetes</taxon>
        <taxon>Mycobacteriales</taxon>
        <taxon>Nocardiaceae</taxon>
        <taxon>Nocardia</taxon>
    </lineage>
</organism>
<dbReference type="PANTHER" id="PTHR43727:SF2">
    <property type="entry name" value="GROUP IV DECARBOXYLASE"/>
    <property type="match status" value="1"/>
</dbReference>
<evidence type="ECO:0000256" key="2">
    <source>
        <dbReference type="ARBA" id="ARBA00022898"/>
    </source>
</evidence>
<keyword evidence="2 3" id="KW-0663">Pyridoxal phosphate</keyword>
<evidence type="ECO:0000313" key="7">
    <source>
        <dbReference type="Proteomes" id="UP000255467"/>
    </source>
</evidence>
<dbReference type="InterPro" id="IPR029066">
    <property type="entry name" value="PLP-binding_barrel"/>
</dbReference>
<dbReference type="InterPro" id="IPR009006">
    <property type="entry name" value="Ala_racemase/Decarboxylase_C"/>
</dbReference>
<dbReference type="InterPro" id="IPR000183">
    <property type="entry name" value="Orn/DAP/Arg_de-COase"/>
</dbReference>
<sequence>MRQRKGRTLTDFTKTLTAVADTHGADSHTTDPHTDNDGITRDDITAAPLPAHRDPWERRLLAHPNLLREMATEIGGPFHVLYPARVGHNIRAFRQAFATAGVVGTIYYGKKANKADCVVAECAAHDAGVDVSSTAELHAALAGGVDGGDLMVTGPAKSDELLRLAVRARAVIAIDALSELDRLTALGGPARVLLRALPPGSASRFGLRGDQLDLAVAQTDPQTIRLEGFSFHLSGYDYRPRAELAAALLERCREARGWGHPITTISIGGGFGVDYVPEAAWTAFRTRLSPHWFHGDWEPKDLYPYHFPQPGPRMLTRVLEHDGLAQRLRREGIGLAVEPGRALLDRAGSTVFGVQGVKDLFAHGHSYLMLTANGTSLSLSEQWFGSEFLPDPVLWPPGPGTVTPTAVGGASCLEDDMISRRRIPLPRAARSGDLLVYPNTAGYQMDSNESAFHDLAIPPKVVLRDIPGDSYEWSVESRITER</sequence>
<dbReference type="SUPFAM" id="SSF50621">
    <property type="entry name" value="Alanine racemase C-terminal domain-like"/>
    <property type="match status" value="1"/>
</dbReference>
<name>A0A378Y9S4_9NOCA</name>
<gene>
    <name evidence="6" type="primary">lysA_1</name>
    <name evidence="6" type="ORF">NCTC1934_00748</name>
</gene>
<evidence type="ECO:0000259" key="5">
    <source>
        <dbReference type="Pfam" id="PF02784"/>
    </source>
</evidence>
<feature type="active site" description="Proton donor" evidence="3">
    <location>
        <position position="412"/>
    </location>
</feature>
<feature type="domain" description="Orn/DAP/Arg decarboxylase 2 N-terminal" evidence="5">
    <location>
        <begin position="88"/>
        <end position="279"/>
    </location>
</feature>
<dbReference type="GO" id="GO:0008836">
    <property type="term" value="F:diaminopimelate decarboxylase activity"/>
    <property type="evidence" value="ECO:0007669"/>
    <property type="project" value="UniProtKB-EC"/>
</dbReference>
<dbReference type="Gene3D" id="3.20.20.10">
    <property type="entry name" value="Alanine racemase"/>
    <property type="match status" value="1"/>
</dbReference>
<dbReference type="GO" id="GO:0009089">
    <property type="term" value="P:lysine biosynthetic process via diaminopimelate"/>
    <property type="evidence" value="ECO:0007669"/>
    <property type="project" value="TreeGrafter"/>
</dbReference>
<feature type="region of interest" description="Disordered" evidence="4">
    <location>
        <begin position="23"/>
        <end position="48"/>
    </location>
</feature>
<accession>A0A378Y9S4</accession>
<proteinExistence type="predicted"/>
<feature type="modified residue" description="N6-(pyridoxal phosphate)lysine" evidence="3">
    <location>
        <position position="111"/>
    </location>
</feature>
<dbReference type="Proteomes" id="UP000255467">
    <property type="component" value="Unassembled WGS sequence"/>
</dbReference>
<evidence type="ECO:0000256" key="3">
    <source>
        <dbReference type="PIRSR" id="PIRSR600183-50"/>
    </source>
</evidence>
<dbReference type="Pfam" id="PF02784">
    <property type="entry name" value="Orn_Arg_deC_N"/>
    <property type="match status" value="1"/>
</dbReference>
<evidence type="ECO:0000256" key="1">
    <source>
        <dbReference type="ARBA" id="ARBA00001933"/>
    </source>
</evidence>
<evidence type="ECO:0000313" key="6">
    <source>
        <dbReference type="EMBL" id="SUA73310.1"/>
    </source>
</evidence>
<dbReference type="STRING" id="1406858.GCA_000710895_01232"/>
<comment type="cofactor">
    <cofactor evidence="1 3">
        <name>pyridoxal 5'-phosphate</name>
        <dbReference type="ChEBI" id="CHEBI:597326"/>
    </cofactor>
</comment>
<dbReference type="PANTHER" id="PTHR43727">
    <property type="entry name" value="DIAMINOPIMELATE DECARBOXYLASE"/>
    <property type="match status" value="1"/>
</dbReference>
<dbReference type="Gene3D" id="2.40.37.10">
    <property type="entry name" value="Lyase, Ornithine Decarboxylase, Chain A, domain 1"/>
    <property type="match status" value="1"/>
</dbReference>
<dbReference type="SUPFAM" id="SSF51419">
    <property type="entry name" value="PLP-binding barrel"/>
    <property type="match status" value="1"/>
</dbReference>
<dbReference type="EMBL" id="UGRY01000002">
    <property type="protein sequence ID" value="SUA73310.1"/>
    <property type="molecule type" value="Genomic_DNA"/>
</dbReference>
<feature type="compositionally biased region" description="Basic and acidic residues" evidence="4">
    <location>
        <begin position="23"/>
        <end position="44"/>
    </location>
</feature>
<dbReference type="AlphaFoldDB" id="A0A378Y9S4"/>
<protein>
    <submittedName>
        <fullName evidence="6">Diaminopimelate decarboxylase</fullName>
        <ecNumber evidence="6">4.1.1.20</ecNumber>
    </submittedName>
</protein>
<keyword evidence="7" id="KW-1185">Reference proteome</keyword>
<evidence type="ECO:0000256" key="4">
    <source>
        <dbReference type="SAM" id="MobiDB-lite"/>
    </source>
</evidence>